<keyword evidence="4" id="KW-1185">Reference proteome</keyword>
<name>A0ABV9FPA2_9NOCA</name>
<evidence type="ECO:0000259" key="2">
    <source>
        <dbReference type="Pfam" id="PF00561"/>
    </source>
</evidence>
<proteinExistence type="predicted"/>
<dbReference type="PANTHER" id="PTHR43329">
    <property type="entry name" value="EPOXIDE HYDROLASE"/>
    <property type="match status" value="1"/>
</dbReference>
<dbReference type="Pfam" id="PF00561">
    <property type="entry name" value="Abhydrolase_1"/>
    <property type="match status" value="1"/>
</dbReference>
<dbReference type="GO" id="GO:0016787">
    <property type="term" value="F:hydrolase activity"/>
    <property type="evidence" value="ECO:0007669"/>
    <property type="project" value="UniProtKB-KW"/>
</dbReference>
<protein>
    <submittedName>
        <fullName evidence="3">Alpha/beta fold hydrolase</fullName>
    </submittedName>
</protein>
<evidence type="ECO:0000256" key="1">
    <source>
        <dbReference type="ARBA" id="ARBA00022801"/>
    </source>
</evidence>
<organism evidence="3 4">
    <name type="scientific">Rhodococcus kronopolitis</name>
    <dbReference type="NCBI Taxonomy" id="1460226"/>
    <lineage>
        <taxon>Bacteria</taxon>
        <taxon>Bacillati</taxon>
        <taxon>Actinomycetota</taxon>
        <taxon>Actinomycetes</taxon>
        <taxon>Mycobacteriales</taxon>
        <taxon>Nocardiaceae</taxon>
        <taxon>Rhodococcus</taxon>
    </lineage>
</organism>
<dbReference type="Proteomes" id="UP001595914">
    <property type="component" value="Unassembled WGS sequence"/>
</dbReference>
<dbReference type="InterPro" id="IPR000073">
    <property type="entry name" value="AB_hydrolase_1"/>
</dbReference>
<feature type="domain" description="AB hydrolase-1" evidence="2">
    <location>
        <begin position="30"/>
        <end position="287"/>
    </location>
</feature>
<dbReference type="RefSeq" id="WP_378412999.1">
    <property type="nucleotide sequence ID" value="NZ_JBHSFO010000001.1"/>
</dbReference>
<keyword evidence="1 3" id="KW-0378">Hydrolase</keyword>
<sequence>MNAPREGRIDLPTVSLATLEWGPTDGPLALCLHGYPDTAWTWRHLGPALGARGWRVIAPFTRGYAPSSIPADGSYQVGALAADAVGIHAAVGADESAVLVGHDWGAMTANSLAAHPDSPFRRVVSMAVPPVPAFFPRRSASEILAQPRLLAAQLPKSWYIAFNQVPGASERSLDRLVPHLWRRWSPSYDAAEDLEHVAAALPSTAHRTAALGYYRAALRPGSRLPAGYRRWQSAFARAPVVPTLYLHGDQDGCMTPRYADRVAAVLPPGSRVERVTHAGHFLQLERPEAVNRSVLDFVGGA</sequence>
<dbReference type="InterPro" id="IPR029058">
    <property type="entry name" value="AB_hydrolase_fold"/>
</dbReference>
<dbReference type="PRINTS" id="PR00412">
    <property type="entry name" value="EPOXHYDRLASE"/>
</dbReference>
<evidence type="ECO:0000313" key="4">
    <source>
        <dbReference type="Proteomes" id="UP001595914"/>
    </source>
</evidence>
<gene>
    <name evidence="3" type="ORF">ACFO6S_00160</name>
</gene>
<accession>A0ABV9FPA2</accession>
<reference evidence="4" key="1">
    <citation type="journal article" date="2019" name="Int. J. Syst. Evol. Microbiol.">
        <title>The Global Catalogue of Microorganisms (GCM) 10K type strain sequencing project: providing services to taxonomists for standard genome sequencing and annotation.</title>
        <authorList>
            <consortium name="The Broad Institute Genomics Platform"/>
            <consortium name="The Broad Institute Genome Sequencing Center for Infectious Disease"/>
            <person name="Wu L."/>
            <person name="Ma J."/>
        </authorList>
    </citation>
    <scope>NUCLEOTIDE SEQUENCE [LARGE SCALE GENOMIC DNA]</scope>
    <source>
        <strain evidence="4">CCUG 54520</strain>
    </source>
</reference>
<evidence type="ECO:0000313" key="3">
    <source>
        <dbReference type="EMBL" id="MFC4602099.1"/>
    </source>
</evidence>
<comment type="caution">
    <text evidence="3">The sequence shown here is derived from an EMBL/GenBank/DDBJ whole genome shotgun (WGS) entry which is preliminary data.</text>
</comment>
<dbReference type="EMBL" id="JBHSFO010000001">
    <property type="protein sequence ID" value="MFC4602099.1"/>
    <property type="molecule type" value="Genomic_DNA"/>
</dbReference>
<dbReference type="Gene3D" id="3.40.50.1820">
    <property type="entry name" value="alpha/beta hydrolase"/>
    <property type="match status" value="1"/>
</dbReference>
<dbReference type="SUPFAM" id="SSF53474">
    <property type="entry name" value="alpha/beta-Hydrolases"/>
    <property type="match status" value="1"/>
</dbReference>
<dbReference type="InterPro" id="IPR000639">
    <property type="entry name" value="Epox_hydrolase-like"/>
</dbReference>